<feature type="compositionally biased region" description="Low complexity" evidence="1">
    <location>
        <begin position="55"/>
        <end position="67"/>
    </location>
</feature>
<reference evidence="2 3" key="1">
    <citation type="submission" date="2024-04" db="EMBL/GenBank/DDBJ databases">
        <authorList>
            <person name="Fracassetti M."/>
        </authorList>
    </citation>
    <scope>NUCLEOTIDE SEQUENCE [LARGE SCALE GENOMIC DNA]</scope>
</reference>
<dbReference type="AlphaFoldDB" id="A0AAV2FI82"/>
<proteinExistence type="predicted"/>
<evidence type="ECO:0000313" key="2">
    <source>
        <dbReference type="EMBL" id="CAL1397190.1"/>
    </source>
</evidence>
<dbReference type="Proteomes" id="UP001497516">
    <property type="component" value="Chromosome 6"/>
</dbReference>
<accession>A0AAV2FI82</accession>
<dbReference type="EMBL" id="OZ034819">
    <property type="protein sequence ID" value="CAL1397190.1"/>
    <property type="molecule type" value="Genomic_DNA"/>
</dbReference>
<name>A0AAV2FI82_9ROSI</name>
<feature type="compositionally biased region" description="Low complexity" evidence="1">
    <location>
        <begin position="39"/>
        <end position="48"/>
    </location>
</feature>
<gene>
    <name evidence="2" type="ORF">LTRI10_LOCUS37509</name>
</gene>
<feature type="region of interest" description="Disordered" evidence="1">
    <location>
        <begin position="36"/>
        <end position="78"/>
    </location>
</feature>
<organism evidence="2 3">
    <name type="scientific">Linum trigynum</name>
    <dbReference type="NCBI Taxonomy" id="586398"/>
    <lineage>
        <taxon>Eukaryota</taxon>
        <taxon>Viridiplantae</taxon>
        <taxon>Streptophyta</taxon>
        <taxon>Embryophyta</taxon>
        <taxon>Tracheophyta</taxon>
        <taxon>Spermatophyta</taxon>
        <taxon>Magnoliopsida</taxon>
        <taxon>eudicotyledons</taxon>
        <taxon>Gunneridae</taxon>
        <taxon>Pentapetalae</taxon>
        <taxon>rosids</taxon>
        <taxon>fabids</taxon>
        <taxon>Malpighiales</taxon>
        <taxon>Linaceae</taxon>
        <taxon>Linum</taxon>
    </lineage>
</organism>
<evidence type="ECO:0000256" key="1">
    <source>
        <dbReference type="SAM" id="MobiDB-lite"/>
    </source>
</evidence>
<sequence>MDHEELDIEVFNDKRFGNGSGRKNHFLGRVKLTALSSPGAATRGSSTSRSRRRASSAGSAARSGCGSVTTTRSESKAN</sequence>
<protein>
    <submittedName>
        <fullName evidence="2">Uncharacterized protein</fullName>
    </submittedName>
</protein>
<evidence type="ECO:0000313" key="3">
    <source>
        <dbReference type="Proteomes" id="UP001497516"/>
    </source>
</evidence>
<keyword evidence="3" id="KW-1185">Reference proteome</keyword>